<name>A0A834PCK8_VESPE</name>
<proteinExistence type="predicted"/>
<dbReference type="Proteomes" id="UP000600918">
    <property type="component" value="Unassembled WGS sequence"/>
</dbReference>
<evidence type="ECO:0000256" key="1">
    <source>
        <dbReference type="SAM" id="MobiDB-lite"/>
    </source>
</evidence>
<accession>A0A834PCK8</accession>
<sequence>MSELETSSPEDVEEAYIFPQPAKVKDNKKSFVRFTFVPETWVRISASKNSPPPAGFANKQHYLSSNSKKEEQEDDNEDDESYSRPSRIPDEFSARKLNYISELKAPRQLKWKVCLVGAKCW</sequence>
<dbReference type="EMBL" id="JACSDY010000002">
    <property type="protein sequence ID" value="KAF7435570.1"/>
    <property type="molecule type" value="Genomic_DNA"/>
</dbReference>
<evidence type="ECO:0000313" key="2">
    <source>
        <dbReference type="EMBL" id="KAF7435570.1"/>
    </source>
</evidence>
<organism evidence="2 3">
    <name type="scientific">Vespula pensylvanica</name>
    <name type="common">Western yellow jacket</name>
    <name type="synonym">Wasp</name>
    <dbReference type="NCBI Taxonomy" id="30213"/>
    <lineage>
        <taxon>Eukaryota</taxon>
        <taxon>Metazoa</taxon>
        <taxon>Ecdysozoa</taxon>
        <taxon>Arthropoda</taxon>
        <taxon>Hexapoda</taxon>
        <taxon>Insecta</taxon>
        <taxon>Pterygota</taxon>
        <taxon>Neoptera</taxon>
        <taxon>Endopterygota</taxon>
        <taxon>Hymenoptera</taxon>
        <taxon>Apocrita</taxon>
        <taxon>Aculeata</taxon>
        <taxon>Vespoidea</taxon>
        <taxon>Vespidae</taxon>
        <taxon>Vespinae</taxon>
        <taxon>Vespula</taxon>
    </lineage>
</organism>
<feature type="region of interest" description="Disordered" evidence="1">
    <location>
        <begin position="45"/>
        <end position="89"/>
    </location>
</feature>
<dbReference type="AlphaFoldDB" id="A0A834PCK8"/>
<keyword evidence="3" id="KW-1185">Reference proteome</keyword>
<comment type="caution">
    <text evidence="2">The sequence shown here is derived from an EMBL/GenBank/DDBJ whole genome shotgun (WGS) entry which is preliminary data.</text>
</comment>
<evidence type="ECO:0000313" key="3">
    <source>
        <dbReference type="Proteomes" id="UP000600918"/>
    </source>
</evidence>
<reference evidence="2" key="1">
    <citation type="journal article" date="2020" name="G3 (Bethesda)">
        <title>High-Quality Assemblies for Three Invasive Social Wasps from the &lt;i&gt;Vespula&lt;/i&gt; Genus.</title>
        <authorList>
            <person name="Harrop T.W.R."/>
            <person name="Guhlin J."/>
            <person name="McLaughlin G.M."/>
            <person name="Permina E."/>
            <person name="Stockwell P."/>
            <person name="Gilligan J."/>
            <person name="Le Lec M.F."/>
            <person name="Gruber M.A.M."/>
            <person name="Quinn O."/>
            <person name="Lovegrove M."/>
            <person name="Duncan E.J."/>
            <person name="Remnant E.J."/>
            <person name="Van Eeckhoven J."/>
            <person name="Graham B."/>
            <person name="Knapp R.A."/>
            <person name="Langford K.W."/>
            <person name="Kronenberg Z."/>
            <person name="Press M.O."/>
            <person name="Eacker S.M."/>
            <person name="Wilson-Rankin E.E."/>
            <person name="Purcell J."/>
            <person name="Lester P.J."/>
            <person name="Dearden P.K."/>
        </authorList>
    </citation>
    <scope>NUCLEOTIDE SEQUENCE</scope>
    <source>
        <strain evidence="2">Volc-1</strain>
    </source>
</reference>
<protein>
    <submittedName>
        <fullName evidence="2">Uncharacterized protein</fullName>
    </submittedName>
</protein>
<gene>
    <name evidence="2" type="ORF">H0235_003761</name>
</gene>